<name>T1GSM8_MEGSC</name>
<organism evidence="1 2">
    <name type="scientific">Megaselia scalaris</name>
    <name type="common">Humpbacked fly</name>
    <name type="synonym">Phora scalaris</name>
    <dbReference type="NCBI Taxonomy" id="36166"/>
    <lineage>
        <taxon>Eukaryota</taxon>
        <taxon>Metazoa</taxon>
        <taxon>Ecdysozoa</taxon>
        <taxon>Arthropoda</taxon>
        <taxon>Hexapoda</taxon>
        <taxon>Insecta</taxon>
        <taxon>Pterygota</taxon>
        <taxon>Neoptera</taxon>
        <taxon>Endopterygota</taxon>
        <taxon>Diptera</taxon>
        <taxon>Brachycera</taxon>
        <taxon>Muscomorpha</taxon>
        <taxon>Platypezoidea</taxon>
        <taxon>Phoridae</taxon>
        <taxon>Megaseliini</taxon>
        <taxon>Megaselia</taxon>
    </lineage>
</organism>
<dbReference type="EnsemblMetazoa" id="MESCA006688-RA">
    <property type="protein sequence ID" value="MESCA006688-PA"/>
    <property type="gene ID" value="MESCA006688"/>
</dbReference>
<dbReference type="EMBL" id="CAQQ02003852">
    <property type="status" value="NOT_ANNOTATED_CDS"/>
    <property type="molecule type" value="Genomic_DNA"/>
</dbReference>
<dbReference type="Proteomes" id="UP000015102">
    <property type="component" value="Unassembled WGS sequence"/>
</dbReference>
<proteinExistence type="predicted"/>
<reference evidence="2" key="1">
    <citation type="submission" date="2013-02" db="EMBL/GenBank/DDBJ databases">
        <authorList>
            <person name="Hughes D."/>
        </authorList>
    </citation>
    <scope>NUCLEOTIDE SEQUENCE</scope>
    <source>
        <strain>Durham</strain>
        <strain evidence="2">NC isolate 2 -- Noor lab</strain>
    </source>
</reference>
<accession>T1GSM8</accession>
<protein>
    <submittedName>
        <fullName evidence="1">Uncharacterized protein</fullName>
    </submittedName>
</protein>
<reference evidence="1" key="2">
    <citation type="submission" date="2015-06" db="UniProtKB">
        <authorList>
            <consortium name="EnsemblMetazoa"/>
        </authorList>
    </citation>
    <scope>IDENTIFICATION</scope>
</reference>
<keyword evidence="2" id="KW-1185">Reference proteome</keyword>
<sequence length="67" mass="7745">MVLHLTIYDIHEDSVSTAIALSKDKCVLDARPPLVDPSERSLQRERRTTPIRFLKHRLKLPCSNHII</sequence>
<evidence type="ECO:0000313" key="1">
    <source>
        <dbReference type="EnsemblMetazoa" id="MESCA006688-PA"/>
    </source>
</evidence>
<dbReference type="HOGENOM" id="CLU_2815390_0_0_1"/>
<dbReference type="AlphaFoldDB" id="T1GSM8"/>
<evidence type="ECO:0000313" key="2">
    <source>
        <dbReference type="Proteomes" id="UP000015102"/>
    </source>
</evidence>